<gene>
    <name evidence="2" type="ORF">BN9_030340</name>
</gene>
<evidence type="ECO:0000259" key="1">
    <source>
        <dbReference type="PROSITE" id="PS00028"/>
    </source>
</evidence>
<proteinExistence type="predicted"/>
<sequence length="289" mass="32791">MIEICPEEVISSKDSTAIQFYWQGYDAYVKCIERENVAGCFYKAHCDFGNDEYIQFVPVESQQSGALSDEVKVHLICGSQNKYLRATRVSKYLRWSRHCDDQSVFRIQTLDHQPITTSSQFIIASCYWKDYYVGFTPTLPIGAGKDMKKAVGSLTLEKKKQVSSLVFPIRFRAVPRTSRATRNEEGVIRRSSIPAVTPAGITYVREELIQPRIPLATVVFGATTEITVAESLIWENCPYCGMVFRHLDALQHHIEEGHRDITTRTSVQGTFCTICGRRRTQGQCALCHD</sequence>
<dbReference type="PROSITE" id="PS00028">
    <property type="entry name" value="ZINC_FINGER_C2H2_1"/>
    <property type="match status" value="1"/>
</dbReference>
<dbReference type="OrthoDB" id="106130at2759"/>
<feature type="domain" description="C2H2-type" evidence="1">
    <location>
        <begin position="237"/>
        <end position="258"/>
    </location>
</feature>
<evidence type="ECO:0000313" key="3">
    <source>
        <dbReference type="Proteomes" id="UP000053237"/>
    </source>
</evidence>
<dbReference type="STRING" id="65357.A0A024G5V7"/>
<dbReference type="AlphaFoldDB" id="A0A024G5V7"/>
<dbReference type="InParanoid" id="A0A024G5V7"/>
<keyword evidence="3" id="KW-1185">Reference proteome</keyword>
<accession>A0A024G5V7</accession>
<name>A0A024G5V7_9STRA</name>
<organism evidence="2 3">
    <name type="scientific">Albugo candida</name>
    <dbReference type="NCBI Taxonomy" id="65357"/>
    <lineage>
        <taxon>Eukaryota</taxon>
        <taxon>Sar</taxon>
        <taxon>Stramenopiles</taxon>
        <taxon>Oomycota</taxon>
        <taxon>Peronosporomycetes</taxon>
        <taxon>Albuginales</taxon>
        <taxon>Albuginaceae</taxon>
        <taxon>Albugo</taxon>
    </lineage>
</organism>
<dbReference type="EMBL" id="CAIX01000031">
    <property type="protein sequence ID" value="CCI42250.1"/>
    <property type="molecule type" value="Genomic_DNA"/>
</dbReference>
<reference evidence="2 3" key="1">
    <citation type="submission" date="2012-05" db="EMBL/GenBank/DDBJ databases">
        <title>Recombination and specialization in a pathogen metapopulation.</title>
        <authorList>
            <person name="Gardiner A."/>
            <person name="Kemen E."/>
            <person name="Schultz-Larsen T."/>
            <person name="MacLean D."/>
            <person name="Van Oosterhout C."/>
            <person name="Jones J.D.G."/>
        </authorList>
    </citation>
    <scope>NUCLEOTIDE SEQUENCE [LARGE SCALE GENOMIC DNA]</scope>
    <source>
        <strain evidence="2 3">Ac Nc2</strain>
    </source>
</reference>
<dbReference type="InterPro" id="IPR013087">
    <property type="entry name" value="Znf_C2H2_type"/>
</dbReference>
<evidence type="ECO:0000313" key="2">
    <source>
        <dbReference type="EMBL" id="CCI42250.1"/>
    </source>
</evidence>
<comment type="caution">
    <text evidence="2">The sequence shown here is derived from an EMBL/GenBank/DDBJ whole genome shotgun (WGS) entry which is preliminary data.</text>
</comment>
<protein>
    <recommendedName>
        <fullName evidence="1">C2H2-type domain-containing protein</fullName>
    </recommendedName>
</protein>
<dbReference type="Proteomes" id="UP000053237">
    <property type="component" value="Unassembled WGS sequence"/>
</dbReference>